<evidence type="ECO:0000256" key="1">
    <source>
        <dbReference type="ARBA" id="ARBA00023125"/>
    </source>
</evidence>
<dbReference type="InterPro" id="IPR036271">
    <property type="entry name" value="Tet_transcr_reg_TetR-rel_C_sf"/>
</dbReference>
<evidence type="ECO:0000259" key="3">
    <source>
        <dbReference type="PROSITE" id="PS50977"/>
    </source>
</evidence>
<dbReference type="GO" id="GO:0003700">
    <property type="term" value="F:DNA-binding transcription factor activity"/>
    <property type="evidence" value="ECO:0007669"/>
    <property type="project" value="TreeGrafter"/>
</dbReference>
<dbReference type="InterPro" id="IPR050109">
    <property type="entry name" value="HTH-type_TetR-like_transc_reg"/>
</dbReference>
<dbReference type="Gene3D" id="1.10.10.60">
    <property type="entry name" value="Homeodomain-like"/>
    <property type="match status" value="1"/>
</dbReference>
<sequence length="252" mass="27861">MNQPPEAHVASGVAIRVGRVHYLIKRLIEFGDPMTSTPEMPESPSDQTRRALIDAAIALFGQEGFRGTSTRAIAQKAGTNVASIAYHFGGKEGLRVACGTAIAERLARVVGKTDLPEVETPEQALHLLEGVIAAFAHYLLLEQGEADIVAFIMREMAEDGPAIREVYATTMEPRHRAFCRLWEVATGWPAESDRTRLTVFAVIGQALYFRIGQTVVQQRMGWERLDEETVRQITEVLIANLRAIVAANRRQP</sequence>
<dbReference type="Pfam" id="PF09209">
    <property type="entry name" value="CecR_C"/>
    <property type="match status" value="1"/>
</dbReference>
<evidence type="ECO:0000256" key="2">
    <source>
        <dbReference type="PROSITE-ProRule" id="PRU00335"/>
    </source>
</evidence>
<dbReference type="InterPro" id="IPR001647">
    <property type="entry name" value="HTH_TetR"/>
</dbReference>
<dbReference type="PANTHER" id="PTHR30055">
    <property type="entry name" value="HTH-TYPE TRANSCRIPTIONAL REGULATOR RUTR"/>
    <property type="match status" value="1"/>
</dbReference>
<dbReference type="Gene3D" id="1.10.357.10">
    <property type="entry name" value="Tetracycline Repressor, domain 2"/>
    <property type="match status" value="1"/>
</dbReference>
<reference evidence="4 5" key="1">
    <citation type="submission" date="2016-10" db="EMBL/GenBank/DDBJ databases">
        <authorList>
            <person name="de Groot N.N."/>
        </authorList>
    </citation>
    <scope>NUCLEOTIDE SEQUENCE [LARGE SCALE GENOMIC DNA]</scope>
    <source>
        <strain evidence="4 5">DSM 19548</strain>
    </source>
</reference>
<feature type="DNA-binding region" description="H-T-H motif" evidence="2">
    <location>
        <begin position="69"/>
        <end position="88"/>
    </location>
</feature>
<feature type="domain" description="HTH tetR-type" evidence="3">
    <location>
        <begin position="46"/>
        <end position="106"/>
    </location>
</feature>
<dbReference type="OrthoDB" id="2356263at2"/>
<dbReference type="InterPro" id="IPR015292">
    <property type="entry name" value="Tscrpt_reg_YbiH_C"/>
</dbReference>
<dbReference type="STRING" id="441112.SAMN04488094_101385"/>
<name>A0A1I1DQH9_9RHOB</name>
<dbReference type="Proteomes" id="UP000198728">
    <property type="component" value="Unassembled WGS sequence"/>
</dbReference>
<dbReference type="InterPro" id="IPR009057">
    <property type="entry name" value="Homeodomain-like_sf"/>
</dbReference>
<dbReference type="SUPFAM" id="SSF48498">
    <property type="entry name" value="Tetracyclin repressor-like, C-terminal domain"/>
    <property type="match status" value="1"/>
</dbReference>
<evidence type="ECO:0000313" key="4">
    <source>
        <dbReference type="EMBL" id="SFB76672.1"/>
    </source>
</evidence>
<gene>
    <name evidence="4" type="ORF">SAMN04488094_101385</name>
</gene>
<dbReference type="GO" id="GO:0000976">
    <property type="term" value="F:transcription cis-regulatory region binding"/>
    <property type="evidence" value="ECO:0007669"/>
    <property type="project" value="TreeGrafter"/>
</dbReference>
<keyword evidence="1 2" id="KW-0238">DNA-binding</keyword>
<evidence type="ECO:0000313" key="5">
    <source>
        <dbReference type="Proteomes" id="UP000198728"/>
    </source>
</evidence>
<protein>
    <submittedName>
        <fullName evidence="4">Transcriptional regulator, TetR family</fullName>
    </submittedName>
</protein>
<keyword evidence="5" id="KW-1185">Reference proteome</keyword>
<accession>A0A1I1DQH9</accession>
<dbReference type="PROSITE" id="PS50977">
    <property type="entry name" value="HTH_TETR_2"/>
    <property type="match status" value="1"/>
</dbReference>
<dbReference type="Pfam" id="PF00440">
    <property type="entry name" value="TetR_N"/>
    <property type="match status" value="1"/>
</dbReference>
<proteinExistence type="predicted"/>
<dbReference type="PRINTS" id="PR00455">
    <property type="entry name" value="HTHTETR"/>
</dbReference>
<dbReference type="PANTHER" id="PTHR30055:SF226">
    <property type="entry name" value="HTH-TYPE TRANSCRIPTIONAL REGULATOR PKSA"/>
    <property type="match status" value="1"/>
</dbReference>
<dbReference type="EMBL" id="FOLG01000001">
    <property type="protein sequence ID" value="SFB76672.1"/>
    <property type="molecule type" value="Genomic_DNA"/>
</dbReference>
<dbReference type="SUPFAM" id="SSF46689">
    <property type="entry name" value="Homeodomain-like"/>
    <property type="match status" value="1"/>
</dbReference>
<dbReference type="AlphaFoldDB" id="A0A1I1DQH9"/>
<organism evidence="4 5">
    <name type="scientific">Tropicimonas isoalkanivorans</name>
    <dbReference type="NCBI Taxonomy" id="441112"/>
    <lineage>
        <taxon>Bacteria</taxon>
        <taxon>Pseudomonadati</taxon>
        <taxon>Pseudomonadota</taxon>
        <taxon>Alphaproteobacteria</taxon>
        <taxon>Rhodobacterales</taxon>
        <taxon>Roseobacteraceae</taxon>
        <taxon>Tropicimonas</taxon>
    </lineage>
</organism>